<organism evidence="2 5">
    <name type="scientific">Helicobacter typhlonius</name>
    <dbReference type="NCBI Taxonomy" id="76936"/>
    <lineage>
        <taxon>Bacteria</taxon>
        <taxon>Pseudomonadati</taxon>
        <taxon>Campylobacterota</taxon>
        <taxon>Epsilonproteobacteria</taxon>
        <taxon>Campylobacterales</taxon>
        <taxon>Helicobacteraceae</taxon>
        <taxon>Helicobacter</taxon>
    </lineage>
</organism>
<dbReference type="AlphaFoldDB" id="A0A099UFS2"/>
<dbReference type="Proteomes" id="UP000029925">
    <property type="component" value="Unassembled WGS sequence"/>
</dbReference>
<keyword evidence="4" id="KW-1185">Reference proteome</keyword>
<name>A0A099UFS2_9HELI</name>
<evidence type="ECO:0000313" key="4">
    <source>
        <dbReference type="Proteomes" id="UP000029925"/>
    </source>
</evidence>
<proteinExistence type="predicted"/>
<keyword evidence="1" id="KW-1133">Transmembrane helix</keyword>
<sequence length="197" mass="23567">MSMETNDEIIWELKRTKNLFFCINFLWSILFRFCVSCFLIYIVFVYFDKLHFLIFVFIALIILYYLFGVVLSLNLKAIQITHNNFILKKYIGSDIILPLGSFYICEEDEILKISFDTIITIRKLATKAILPKYFFIDFSNTNIQEIYETIKPYIKNSLIQMNQNDYNCFKNNSFFKEGLPSDYIDFDEIDTLREVRQ</sequence>
<dbReference type="EMBL" id="JRPF02000016">
    <property type="protein sequence ID" value="TLD77823.1"/>
    <property type="molecule type" value="Genomic_DNA"/>
</dbReference>
<feature type="transmembrane region" description="Helical" evidence="1">
    <location>
        <begin position="21"/>
        <end position="44"/>
    </location>
</feature>
<dbReference type="PATRIC" id="fig|76936.10.peg.739"/>
<dbReference type="STRING" id="76936.BN2458_PEG0755"/>
<keyword evidence="1" id="KW-0812">Transmembrane</keyword>
<evidence type="ECO:0000313" key="3">
    <source>
        <dbReference type="EMBL" id="TLD77823.1"/>
    </source>
</evidence>
<dbReference type="RefSeq" id="WP_034343315.1">
    <property type="nucleotide sequence ID" value="NZ_CAOOBK010000033.1"/>
</dbReference>
<dbReference type="Proteomes" id="UP000064525">
    <property type="component" value="Chromosome I"/>
</dbReference>
<gene>
    <name evidence="2" type="ORF">BN2458_PEG0755</name>
    <name evidence="3" type="ORF">LS75_009340</name>
</gene>
<feature type="transmembrane region" description="Helical" evidence="1">
    <location>
        <begin position="50"/>
        <end position="73"/>
    </location>
</feature>
<evidence type="ECO:0000313" key="2">
    <source>
        <dbReference type="EMBL" id="CUU39641.1"/>
    </source>
</evidence>
<accession>A0A099UFS2</accession>
<protein>
    <submittedName>
        <fullName evidence="2">Uncharacterized protein</fullName>
    </submittedName>
</protein>
<keyword evidence="1" id="KW-0472">Membrane</keyword>
<dbReference type="OrthoDB" id="5328201at2"/>
<reference evidence="3 4" key="1">
    <citation type="journal article" date="2014" name="Genome Announc.">
        <title>Draft genome sequences of eight enterohepatic helicobacter species isolated from both laboratory and wild rodents.</title>
        <authorList>
            <person name="Sheh A."/>
            <person name="Shen Z."/>
            <person name="Fox J.G."/>
        </authorList>
    </citation>
    <scope>NUCLEOTIDE SEQUENCE [LARGE SCALE GENOMIC DNA]</scope>
    <source>
        <strain evidence="3 4">MIT 98-6810</strain>
    </source>
</reference>
<reference evidence="5" key="2">
    <citation type="submission" date="2015-11" db="EMBL/GenBank/DDBJ databases">
        <authorList>
            <person name="Anvar S.Y."/>
        </authorList>
    </citation>
    <scope>NUCLEOTIDE SEQUENCE [LARGE SCALE GENOMIC DNA]</scope>
</reference>
<evidence type="ECO:0000256" key="1">
    <source>
        <dbReference type="SAM" id="Phobius"/>
    </source>
</evidence>
<reference evidence="2" key="3">
    <citation type="submission" date="2015-11" db="EMBL/GenBank/DDBJ databases">
        <authorList>
            <person name="Zhang Y."/>
            <person name="Guo Z."/>
        </authorList>
    </citation>
    <scope>NUCLEOTIDE SEQUENCE</scope>
    <source>
        <strain evidence="2">1</strain>
    </source>
</reference>
<evidence type="ECO:0000313" key="5">
    <source>
        <dbReference type="Proteomes" id="UP000064525"/>
    </source>
</evidence>
<dbReference type="GeneID" id="78151021"/>
<dbReference type="KEGG" id="hty:BN2458_PEG0755"/>
<dbReference type="EMBL" id="LN907858">
    <property type="protein sequence ID" value="CUU39641.1"/>
    <property type="molecule type" value="Genomic_DNA"/>
</dbReference>